<evidence type="ECO:0000259" key="6">
    <source>
        <dbReference type="Pfam" id="PF07637"/>
    </source>
</evidence>
<sequence>MKTLNFKWMTFGFTAFTMVALLSLAVRMMVPLSPAKAQEPVTEDAFQKQVLPTLERYCFDCHTTENPKAGIALDRFDDQVGAVKDSKTWLRVLDALEGHIMPPVDKPQPSLKELDGMIEWIENDYVAAQGRQQDNAAPVVIRRLNRQEYNNTIRDLLGLDLHLADDFPADDIGFGFDNVGSALNISPVHVEKYLDAAELALDKAIVLPNADEFSPMELIGLKTYPLPPNKAVEFKHTLKPGRYLAEFSLVRVGIAESVPPPKLVIGFGKDRRTVEAVRVQDETVVYRYWLKVAEGDSQVYVALAPGQAESANVAKPKEVTANVSGDQRYAGDRGLHVDSMVVRGPVPFALEQLPESHRKILFCTPEYGDQSRLDCARQVIARFAERAYRRPLQPDEVERILQVYRLAHDRGESYERGVQIALTTVLASSQFLFLVEPEIRPVDRPLTEFELASRLSYFLWSSMPDEALFREARENRLRANLRQQVVRMLDDPKSDQLVENFAGQWLQLRRLGGVAPDQDLFPGFDDTLRTAMGKETERYFAYILRKNRSVLELLDSNYTFLNETLARHYGIDGVSGDEFRQVDLADRRRGGVLTQASVLTLTSNPNRTSPVKRGQWILQQILGTPPPPPPPEVPKLDESQHAADAGTLRERMQVHRTDPKCASCHQQMDPLGFALENYDAVGRWRAKDGEFPIDPSGELFGGRKFADAQELKHLLGTTATKKFARTLIKNMLTYGLGRGLEAFDYGTLEEIRKQLASDDYRIRNVIFGIVESKAFQYQGRVK</sequence>
<feature type="domain" description="DUF1595" evidence="6">
    <location>
        <begin position="375"/>
        <end position="436"/>
    </location>
</feature>
<dbReference type="EMBL" id="CP003364">
    <property type="protein sequence ID" value="AGA29588.1"/>
    <property type="molecule type" value="Genomic_DNA"/>
</dbReference>
<dbReference type="KEGG" id="saci:Sinac_5441"/>
<reference evidence="7 8" key="1">
    <citation type="submission" date="2012-02" db="EMBL/GenBank/DDBJ databases">
        <title>Complete sequence of chromosome of Singulisphaera acidiphila DSM 18658.</title>
        <authorList>
            <consortium name="US DOE Joint Genome Institute (JGI-PGF)"/>
            <person name="Lucas S."/>
            <person name="Copeland A."/>
            <person name="Lapidus A."/>
            <person name="Glavina del Rio T."/>
            <person name="Dalin E."/>
            <person name="Tice H."/>
            <person name="Bruce D."/>
            <person name="Goodwin L."/>
            <person name="Pitluck S."/>
            <person name="Peters L."/>
            <person name="Ovchinnikova G."/>
            <person name="Chertkov O."/>
            <person name="Kyrpides N."/>
            <person name="Mavromatis K."/>
            <person name="Ivanova N."/>
            <person name="Brettin T."/>
            <person name="Detter J.C."/>
            <person name="Han C."/>
            <person name="Larimer F."/>
            <person name="Land M."/>
            <person name="Hauser L."/>
            <person name="Markowitz V."/>
            <person name="Cheng J.-F."/>
            <person name="Hugenholtz P."/>
            <person name="Woyke T."/>
            <person name="Wu D."/>
            <person name="Tindall B."/>
            <person name="Pomrenke H."/>
            <person name="Brambilla E."/>
            <person name="Klenk H.-P."/>
            <person name="Eisen J.A."/>
        </authorList>
    </citation>
    <scope>NUCLEOTIDE SEQUENCE [LARGE SCALE GENOMIC DNA]</scope>
    <source>
        <strain evidence="8">ATCC BAA-1392 / DSM 18658 / VKM B-2454 / MOB10</strain>
    </source>
</reference>
<feature type="domain" description="DUF1585" evidence="1">
    <location>
        <begin position="702"/>
        <end position="775"/>
    </location>
</feature>
<dbReference type="InterPro" id="IPR013039">
    <property type="entry name" value="DUF1588"/>
</dbReference>
<feature type="domain" description="DUF1588" evidence="3">
    <location>
        <begin position="589"/>
        <end position="688"/>
    </location>
</feature>
<organism evidence="7 8">
    <name type="scientific">Singulisphaera acidiphila (strain ATCC BAA-1392 / DSM 18658 / VKM B-2454 / MOB10)</name>
    <dbReference type="NCBI Taxonomy" id="886293"/>
    <lineage>
        <taxon>Bacteria</taxon>
        <taxon>Pseudomonadati</taxon>
        <taxon>Planctomycetota</taxon>
        <taxon>Planctomycetia</taxon>
        <taxon>Isosphaerales</taxon>
        <taxon>Isosphaeraceae</taxon>
        <taxon>Singulisphaera</taxon>
    </lineage>
</organism>
<dbReference type="AlphaFoldDB" id="L0DL60"/>
<protein>
    <recommendedName>
        <fullName evidence="9">Cytochrome c domain-containing protein</fullName>
    </recommendedName>
</protein>
<evidence type="ECO:0000259" key="4">
    <source>
        <dbReference type="Pfam" id="PF07631"/>
    </source>
</evidence>
<evidence type="ECO:0000259" key="5">
    <source>
        <dbReference type="Pfam" id="PF07635"/>
    </source>
</evidence>
<dbReference type="RefSeq" id="WP_015248689.1">
    <property type="nucleotide sequence ID" value="NC_019892.1"/>
</dbReference>
<accession>L0DL60</accession>
<dbReference type="InterPro" id="IPR013036">
    <property type="entry name" value="DUF1587"/>
</dbReference>
<feature type="domain" description="Cytochrome C Planctomycete-type" evidence="5">
    <location>
        <begin position="58"/>
        <end position="105"/>
    </location>
</feature>
<name>L0DL60_SINAD</name>
<dbReference type="eggNOG" id="COG0551">
    <property type="taxonomic scope" value="Bacteria"/>
</dbReference>
<dbReference type="Proteomes" id="UP000010798">
    <property type="component" value="Chromosome"/>
</dbReference>
<dbReference type="Pfam" id="PF07637">
    <property type="entry name" value="PSD5"/>
    <property type="match status" value="1"/>
</dbReference>
<evidence type="ECO:0000313" key="7">
    <source>
        <dbReference type="EMBL" id="AGA29588.1"/>
    </source>
</evidence>
<dbReference type="Pfam" id="PF07635">
    <property type="entry name" value="PSCyt1"/>
    <property type="match status" value="1"/>
</dbReference>
<dbReference type="Pfam" id="PF07626">
    <property type="entry name" value="PSD3"/>
    <property type="match status" value="1"/>
</dbReference>
<evidence type="ECO:0000259" key="1">
    <source>
        <dbReference type="Pfam" id="PF07624"/>
    </source>
</evidence>
<dbReference type="Pfam" id="PF07624">
    <property type="entry name" value="PSD2"/>
    <property type="match status" value="1"/>
</dbReference>
<evidence type="ECO:0000313" key="8">
    <source>
        <dbReference type="Proteomes" id="UP000010798"/>
    </source>
</evidence>
<dbReference type="InterPro" id="IPR013043">
    <property type="entry name" value="DUF1595"/>
</dbReference>
<dbReference type="InterPro" id="IPR011429">
    <property type="entry name" value="Cyt_c_Planctomycete-type"/>
</dbReference>
<dbReference type="InterPro" id="IPR013042">
    <property type="entry name" value="DUF1592"/>
</dbReference>
<keyword evidence="8" id="KW-1185">Reference proteome</keyword>
<gene>
    <name evidence="7" type="ordered locus">Sinac_5441</name>
</gene>
<feature type="domain" description="DUF1587" evidence="2">
    <location>
        <begin position="142"/>
        <end position="205"/>
    </location>
</feature>
<dbReference type="InterPro" id="IPR011478">
    <property type="entry name" value="DUF1585"/>
</dbReference>
<dbReference type="STRING" id="886293.Sinac_5441"/>
<evidence type="ECO:0008006" key="9">
    <source>
        <dbReference type="Google" id="ProtNLM"/>
    </source>
</evidence>
<evidence type="ECO:0000259" key="3">
    <source>
        <dbReference type="Pfam" id="PF07627"/>
    </source>
</evidence>
<evidence type="ECO:0000259" key="2">
    <source>
        <dbReference type="Pfam" id="PF07626"/>
    </source>
</evidence>
<dbReference type="Pfam" id="PF07631">
    <property type="entry name" value="PSD4"/>
    <property type="match status" value="1"/>
</dbReference>
<feature type="domain" description="DUF1592" evidence="4">
    <location>
        <begin position="446"/>
        <end position="571"/>
    </location>
</feature>
<proteinExistence type="predicted"/>
<dbReference type="OrthoDB" id="175242at2"/>
<dbReference type="Pfam" id="PF07627">
    <property type="entry name" value="PSCyt3"/>
    <property type="match status" value="1"/>
</dbReference>
<dbReference type="HOGENOM" id="CLU_007458_0_0_0"/>